<protein>
    <submittedName>
        <fullName evidence="2">TIGR03750 family conjugal transfer protein</fullName>
    </submittedName>
</protein>
<keyword evidence="1" id="KW-0472">Membrane</keyword>
<evidence type="ECO:0000256" key="1">
    <source>
        <dbReference type="SAM" id="Phobius"/>
    </source>
</evidence>
<evidence type="ECO:0000313" key="2">
    <source>
        <dbReference type="EMBL" id="QDX30962.1"/>
    </source>
</evidence>
<keyword evidence="3" id="KW-1185">Reference proteome</keyword>
<gene>
    <name evidence="2" type="ORF">Dpoa569_0002914</name>
</gene>
<dbReference type="AlphaFoldDB" id="A0A5B8I831"/>
<name>A0A5B8I831_9GAMM</name>
<dbReference type="NCBIfam" id="TIGR03750">
    <property type="entry name" value="conj_TIGR03750"/>
    <property type="match status" value="1"/>
</dbReference>
<dbReference type="Pfam" id="PF11990">
    <property type="entry name" value="DUF3487"/>
    <property type="match status" value="1"/>
</dbReference>
<proteinExistence type="predicted"/>
<dbReference type="InterPro" id="IPR021877">
    <property type="entry name" value="DUF3487"/>
</dbReference>
<feature type="transmembrane region" description="Helical" evidence="1">
    <location>
        <begin position="47"/>
        <end position="69"/>
    </location>
</feature>
<dbReference type="EMBL" id="CP042220">
    <property type="protein sequence ID" value="QDX30962.1"/>
    <property type="molecule type" value="Genomic_DNA"/>
</dbReference>
<organism evidence="2 3">
    <name type="scientific">Dickeya poaceiphila</name>
    <dbReference type="NCBI Taxonomy" id="568768"/>
    <lineage>
        <taxon>Bacteria</taxon>
        <taxon>Pseudomonadati</taxon>
        <taxon>Pseudomonadota</taxon>
        <taxon>Gammaproteobacteria</taxon>
        <taxon>Enterobacterales</taxon>
        <taxon>Pectobacteriaceae</taxon>
        <taxon>Dickeya</taxon>
    </lineage>
</organism>
<dbReference type="Proteomes" id="UP000320591">
    <property type="component" value="Chromosome"/>
</dbReference>
<dbReference type="KEGG" id="dic:Dpoa569_0002914"/>
<dbReference type="OrthoDB" id="8907898at2"/>
<dbReference type="RefSeq" id="WP_038913081.1">
    <property type="nucleotide sequence ID" value="NZ_CM001975.1"/>
</dbReference>
<reference evidence="2 3" key="1">
    <citation type="journal article" date="2019" name="Environ. Microbiol.">
        <title>The phytopathogenic nature of Dickeya aquatica 174/2 and the dynamic early evolution of Dickeya pathogenicity.</title>
        <authorList>
            <person name="Duprey A."/>
            <person name="Taib N."/>
            <person name="Leonard S."/>
            <person name="Garin T."/>
            <person name="Flandrois J.P."/>
            <person name="Nasser W."/>
            <person name="Brochier-Armanet C."/>
            <person name="Reverchon S."/>
        </authorList>
    </citation>
    <scope>NUCLEOTIDE SEQUENCE [LARGE SCALE GENOMIC DNA]</scope>
    <source>
        <strain evidence="2 3">NCPPB 569</strain>
    </source>
</reference>
<dbReference type="STRING" id="568768.GCA_000406125_00936"/>
<accession>A0A5B8I831</accession>
<keyword evidence="1" id="KW-1133">Transmembrane helix</keyword>
<evidence type="ECO:0000313" key="3">
    <source>
        <dbReference type="Proteomes" id="UP000320591"/>
    </source>
</evidence>
<sequence>MAVIDFLPDRLNNPPAVYKGFTTGELGLAAGTGVLLGVPLALPMLPLVGWVILPTCMLLTPLLVVFIGGHYISSYKRGKPDNYIWRRFQELRARLSLAPGSGLVLSSQPWQIKRSVRITRGR</sequence>
<keyword evidence="1" id="KW-0812">Transmembrane</keyword>